<dbReference type="AlphaFoldDB" id="A0A1G2BTB5"/>
<name>A0A1G2BTB5_9BACT</name>
<dbReference type="Pfam" id="PF13462">
    <property type="entry name" value="Thioredoxin_4"/>
    <property type="match status" value="1"/>
</dbReference>
<evidence type="ECO:0000313" key="9">
    <source>
        <dbReference type="Proteomes" id="UP000178109"/>
    </source>
</evidence>
<dbReference type="PANTHER" id="PTHR13887">
    <property type="entry name" value="GLUTATHIONE S-TRANSFERASE KAPPA"/>
    <property type="match status" value="1"/>
</dbReference>
<gene>
    <name evidence="8" type="ORF">A3H70_03230</name>
</gene>
<organism evidence="8 9">
    <name type="scientific">Candidatus Komeilibacteria bacterium RIFCSPLOWO2_02_FULL_48_11</name>
    <dbReference type="NCBI Taxonomy" id="1798553"/>
    <lineage>
        <taxon>Bacteria</taxon>
        <taxon>Candidatus Komeiliibacteriota</taxon>
    </lineage>
</organism>
<dbReference type="GO" id="GO:0016491">
    <property type="term" value="F:oxidoreductase activity"/>
    <property type="evidence" value="ECO:0007669"/>
    <property type="project" value="UniProtKB-KW"/>
</dbReference>
<keyword evidence="6" id="KW-1133">Transmembrane helix</keyword>
<evidence type="ECO:0000256" key="6">
    <source>
        <dbReference type="SAM" id="Phobius"/>
    </source>
</evidence>
<evidence type="ECO:0000256" key="5">
    <source>
        <dbReference type="ARBA" id="ARBA00023284"/>
    </source>
</evidence>
<dbReference type="InterPro" id="IPR012336">
    <property type="entry name" value="Thioredoxin-like_fold"/>
</dbReference>
<keyword evidence="5" id="KW-0676">Redox-active center</keyword>
<dbReference type="InterPro" id="IPR036249">
    <property type="entry name" value="Thioredoxin-like_sf"/>
</dbReference>
<keyword evidence="6" id="KW-0812">Transmembrane</keyword>
<dbReference type="InterPro" id="IPR013766">
    <property type="entry name" value="Thioredoxin_domain"/>
</dbReference>
<dbReference type="PANTHER" id="PTHR13887:SF14">
    <property type="entry name" value="DISULFIDE BOND FORMATION PROTEIN D"/>
    <property type="match status" value="1"/>
</dbReference>
<evidence type="ECO:0000256" key="4">
    <source>
        <dbReference type="ARBA" id="ARBA00023157"/>
    </source>
</evidence>
<dbReference type="SUPFAM" id="SSF52833">
    <property type="entry name" value="Thioredoxin-like"/>
    <property type="match status" value="1"/>
</dbReference>
<dbReference type="EMBL" id="MHKO01000042">
    <property type="protein sequence ID" value="OGY91590.1"/>
    <property type="molecule type" value="Genomic_DNA"/>
</dbReference>
<feature type="domain" description="Thioredoxin" evidence="7">
    <location>
        <begin position="40"/>
        <end position="213"/>
    </location>
</feature>
<evidence type="ECO:0000259" key="7">
    <source>
        <dbReference type="PROSITE" id="PS51352"/>
    </source>
</evidence>
<evidence type="ECO:0000313" key="8">
    <source>
        <dbReference type="EMBL" id="OGY91590.1"/>
    </source>
</evidence>
<feature type="transmembrane region" description="Helical" evidence="6">
    <location>
        <begin position="6"/>
        <end position="28"/>
    </location>
</feature>
<proteinExistence type="inferred from homology"/>
<evidence type="ECO:0000256" key="3">
    <source>
        <dbReference type="ARBA" id="ARBA00023002"/>
    </source>
</evidence>
<keyword evidence="2" id="KW-0732">Signal</keyword>
<dbReference type="STRING" id="1798553.A3H70_03230"/>
<keyword evidence="3" id="KW-0560">Oxidoreductase</keyword>
<dbReference type="PROSITE" id="PS51352">
    <property type="entry name" value="THIOREDOXIN_2"/>
    <property type="match status" value="1"/>
</dbReference>
<keyword evidence="6" id="KW-0472">Membrane</keyword>
<reference evidence="8 9" key="1">
    <citation type="journal article" date="2016" name="Nat. Commun.">
        <title>Thousands of microbial genomes shed light on interconnected biogeochemical processes in an aquifer system.</title>
        <authorList>
            <person name="Anantharaman K."/>
            <person name="Brown C.T."/>
            <person name="Hug L.A."/>
            <person name="Sharon I."/>
            <person name="Castelle C.J."/>
            <person name="Probst A.J."/>
            <person name="Thomas B.C."/>
            <person name="Singh A."/>
            <person name="Wilkins M.J."/>
            <person name="Karaoz U."/>
            <person name="Brodie E.L."/>
            <person name="Williams K.H."/>
            <person name="Hubbard S.S."/>
            <person name="Banfield J.F."/>
        </authorList>
    </citation>
    <scope>NUCLEOTIDE SEQUENCE [LARGE SCALE GENOMIC DNA]</scope>
</reference>
<comment type="similarity">
    <text evidence="1">Belongs to the thioredoxin family. DsbA subfamily.</text>
</comment>
<dbReference type="Proteomes" id="UP000178109">
    <property type="component" value="Unassembled WGS sequence"/>
</dbReference>
<dbReference type="Gene3D" id="3.40.30.10">
    <property type="entry name" value="Glutaredoxin"/>
    <property type="match status" value="1"/>
</dbReference>
<protein>
    <recommendedName>
        <fullName evidence="7">Thioredoxin domain-containing protein</fullName>
    </recommendedName>
</protein>
<keyword evidence="4" id="KW-1015">Disulfide bond</keyword>
<sequence>MSHKHNISIFFLLALGIIIIIFFGVSTVRDRQARVAKNNPFEGIARPQFYSESPNEGEDSASLVLFEYGDFACPACREMHPVVERIFAAYGDRVLHVWKDFPLHPGFSQGAAVAARCADKQGKFWPYHDLLFSKQVELGEIDLTKAAQSLNLDLDKFSSCLKDQAVAELAQRDFLEGQALGVNLTPTFVIGDQAFSGVVSFEDFESIVLAELAKL</sequence>
<accession>A0A1G2BTB5</accession>
<evidence type="ECO:0000256" key="2">
    <source>
        <dbReference type="ARBA" id="ARBA00022729"/>
    </source>
</evidence>
<evidence type="ECO:0000256" key="1">
    <source>
        <dbReference type="ARBA" id="ARBA00005791"/>
    </source>
</evidence>
<comment type="caution">
    <text evidence="8">The sequence shown here is derived from an EMBL/GenBank/DDBJ whole genome shotgun (WGS) entry which is preliminary data.</text>
</comment>